<dbReference type="InterPro" id="IPR001650">
    <property type="entry name" value="Helicase_C-like"/>
</dbReference>
<sequence length="1377" mass="150356">MYDRQEPLFAAQAEQADLFADNAGSPANADTPNAAGSGGNVDGAGGPGDHGDGAKTADAGSAALGSAADEPALPGSEQPAPRGLDAPQVFTPATSFEVRDAFQKYVHLDLLGPWEGDTEELPARSPGPRERYLVGMLGPKPSARSMEEAADEVPDTEIGAEGSGEDGELPDKLTPQNLGRIWASSMGMMFAVPGDVDVLTVTASWGRYAKSEVQVDDGKGGTRPAQAWSREPVSYVKQIRLDGEPSERIPLTMERPDERGVLLAVGVRSQKDGRRVVELTLINQQAAPVRAPDTAWLFQTELKVTAPHAAGEAAPCVFLPIDDPLDGDAGLAEDLEDRHLRLLYRDERRYASGRNVAVHAVVPDGQRCAAELYTTWLPVHDVPATVAPVGEGTPLAGVELSMDALADASPDELAAGLMPLATGYAAWLDVQEQRIPTLPDPLREAATLAVYKARQAARRIETGIALLSGRPLPTPAGPADPGEFVFTAERHRQALAAFRFANRAMAAQRRRTAMAKRREELGLTYEQGMAQVEEEGAKAASWRPFQLAFVLLNLPSLTDPGHPERAADHTATVDLLFFPTGGGKTEAYLGLTAYTFAIRRLQRVVGIAADARDGMSGVAVLMRYTLRLLTAQQFQRAAALVCAAEVLRREDPATWGEEPFRIGLWVGNAVSPNWFDQADKQIQEAREAPDSRRRANVLQTLTCPWCGEKLVAGRNIEVDVERRRMLLYCGRGREGDGDFCPFSRLGEDRMLTARLDDPGEIAGRREGLPILTVDEEIYRLTPSLVIATVDKLAQLPWRGFAGHLFGRVSKRCPRHGYRHTDLDDAIGCGDKHHAKGKLPKTASVPVVRLRPPDLIIQDELHLISGALGTTVGLFEAAVDELCTWRAGGRDIGPKIVASTATTKRAERQVLGVFARGLAVFPPQVIDVSDTFFSRQVPVTPATPGRRYLGVCAHGVRLKSAEIRLAEILFLAGQTMFDRHGEAADPYMTVVGYFNATRELAGMRRYLDDDVTTRVRTHGRRKGLSDRLLARTDLLNIVELTSRISSADISDVLNRLEIGFDPELDTTRRRTEIRDELIDVLNEKDKEKRRQAHPLADRYLDRRSDRRSDRTADRQPVDVVLATSMLQVGVDVSRFGLMVMTGQPKNTAEYIQASSRVGRTAERPGLVITLYNWSRPRDLAHFEDFEHYHATFYRQVEALSVTPYTRRALDRGTTATIVAAIRHAEESYSGNRDAEGVPLDGEPVRHIVTRMLRRAEAVGGPRSREYLDARIKAVTDMWQQRTQGPARLGYERRATKQETVAPLIDRAGNAPWGLMTVGNSMRETENDINLLLPASGAIFDSPVGATAWVFATPDAADDDADIPVGDELGVSTIGGGGK</sequence>
<keyword evidence="3" id="KW-0347">Helicase</keyword>
<reference evidence="3" key="1">
    <citation type="journal article" date="2014" name="Int. J. Syst. Evol. Microbiol.">
        <title>Complete genome sequence of Corynebacterium casei LMG S-19264T (=DSM 44701T), isolated from a smear-ripened cheese.</title>
        <authorList>
            <consortium name="US DOE Joint Genome Institute (JGI-PGF)"/>
            <person name="Walter F."/>
            <person name="Albersmeier A."/>
            <person name="Kalinowski J."/>
            <person name="Ruckert C."/>
        </authorList>
    </citation>
    <scope>NUCLEOTIDE SEQUENCE</scope>
    <source>
        <strain evidence="3">JCM 13064</strain>
    </source>
</reference>
<gene>
    <name evidence="3" type="ORF">GCM10007964_03380</name>
</gene>
<protein>
    <submittedName>
        <fullName evidence="3">Helicase</fullName>
    </submittedName>
</protein>
<comment type="caution">
    <text evidence="3">The sequence shown here is derived from an EMBL/GenBank/DDBJ whole genome shotgun (WGS) entry which is preliminary data.</text>
</comment>
<evidence type="ECO:0000313" key="4">
    <source>
        <dbReference type="Proteomes" id="UP000645217"/>
    </source>
</evidence>
<dbReference type="Pfam" id="PF00271">
    <property type="entry name" value="Helicase_C"/>
    <property type="match status" value="1"/>
</dbReference>
<proteinExistence type="predicted"/>
<evidence type="ECO:0000256" key="1">
    <source>
        <dbReference type="SAM" id="MobiDB-lite"/>
    </source>
</evidence>
<feature type="compositionally biased region" description="Basic and acidic residues" evidence="1">
    <location>
        <begin position="1094"/>
        <end position="1113"/>
    </location>
</feature>
<feature type="region of interest" description="Disordered" evidence="1">
    <location>
        <begin position="140"/>
        <end position="173"/>
    </location>
</feature>
<dbReference type="SUPFAM" id="SSF52540">
    <property type="entry name" value="P-loop containing nucleoside triphosphate hydrolases"/>
    <property type="match status" value="1"/>
</dbReference>
<dbReference type="PROSITE" id="PS51194">
    <property type="entry name" value="HELICASE_CTER"/>
    <property type="match status" value="1"/>
</dbReference>
<dbReference type="GO" id="GO:0004386">
    <property type="term" value="F:helicase activity"/>
    <property type="evidence" value="ECO:0007669"/>
    <property type="project" value="UniProtKB-KW"/>
</dbReference>
<dbReference type="EMBL" id="BMNT01000001">
    <property type="protein sequence ID" value="GGK63572.1"/>
    <property type="molecule type" value="Genomic_DNA"/>
</dbReference>
<feature type="compositionally biased region" description="Low complexity" evidence="1">
    <location>
        <begin position="57"/>
        <end position="69"/>
    </location>
</feature>
<dbReference type="InterPro" id="IPR027417">
    <property type="entry name" value="P-loop_NTPase"/>
</dbReference>
<evidence type="ECO:0000259" key="2">
    <source>
        <dbReference type="PROSITE" id="PS51194"/>
    </source>
</evidence>
<keyword evidence="4" id="KW-1185">Reference proteome</keyword>
<name>A0A917QR63_9ACTN</name>
<dbReference type="NCBIfam" id="NF038325">
    <property type="entry name" value="DISARM_DrmAS"/>
    <property type="match status" value="1"/>
</dbReference>
<reference evidence="3" key="2">
    <citation type="submission" date="2020-09" db="EMBL/GenBank/DDBJ databases">
        <authorList>
            <person name="Sun Q."/>
            <person name="Ohkuma M."/>
        </authorList>
    </citation>
    <scope>NUCLEOTIDE SEQUENCE</scope>
    <source>
        <strain evidence="3">JCM 13064</strain>
    </source>
</reference>
<feature type="compositionally biased region" description="Gly residues" evidence="1">
    <location>
        <begin position="36"/>
        <end position="48"/>
    </location>
</feature>
<dbReference type="CDD" id="cd18785">
    <property type="entry name" value="SF2_C"/>
    <property type="match status" value="1"/>
</dbReference>
<dbReference type="Gene3D" id="3.40.50.300">
    <property type="entry name" value="P-loop containing nucleotide triphosphate hydrolases"/>
    <property type="match status" value="1"/>
</dbReference>
<dbReference type="Proteomes" id="UP000645217">
    <property type="component" value="Unassembled WGS sequence"/>
</dbReference>
<evidence type="ECO:0000313" key="3">
    <source>
        <dbReference type="EMBL" id="GGK63572.1"/>
    </source>
</evidence>
<accession>A0A917QR63</accession>
<keyword evidence="3" id="KW-0067">ATP-binding</keyword>
<feature type="region of interest" description="Disordered" evidence="1">
    <location>
        <begin position="1"/>
        <end position="88"/>
    </location>
</feature>
<dbReference type="RefSeq" id="WP_229690767.1">
    <property type="nucleotide sequence ID" value="NZ_BMNT01000001.1"/>
</dbReference>
<keyword evidence="3" id="KW-0547">Nucleotide-binding</keyword>
<organism evidence="3 4">
    <name type="scientific">Sphaerisporangium melleum</name>
    <dbReference type="NCBI Taxonomy" id="321316"/>
    <lineage>
        <taxon>Bacteria</taxon>
        <taxon>Bacillati</taxon>
        <taxon>Actinomycetota</taxon>
        <taxon>Actinomycetes</taxon>
        <taxon>Streptosporangiales</taxon>
        <taxon>Streptosporangiaceae</taxon>
        <taxon>Sphaerisporangium</taxon>
    </lineage>
</organism>
<keyword evidence="3" id="KW-0378">Hydrolase</keyword>
<feature type="region of interest" description="Disordered" evidence="1">
    <location>
        <begin position="1087"/>
        <end position="1113"/>
    </location>
</feature>
<feature type="domain" description="Helicase C-terminal" evidence="2">
    <location>
        <begin position="1047"/>
        <end position="1199"/>
    </location>
</feature>